<feature type="domain" description="Disease resistance protein At4g27190-like leucine-rich repeats" evidence="2">
    <location>
        <begin position="82"/>
        <end position="133"/>
    </location>
</feature>
<evidence type="ECO:0000313" key="3">
    <source>
        <dbReference type="EMBL" id="KAH7553370.1"/>
    </source>
</evidence>
<dbReference type="InterPro" id="IPR057135">
    <property type="entry name" value="At4g27190-like_LRR"/>
</dbReference>
<reference evidence="3 4" key="1">
    <citation type="submission" date="2021-02" db="EMBL/GenBank/DDBJ databases">
        <title>Plant Genome Project.</title>
        <authorList>
            <person name="Zhang R.-G."/>
        </authorList>
    </citation>
    <scope>NUCLEOTIDE SEQUENCE [LARGE SCALE GENOMIC DNA]</scope>
    <source>
        <tissue evidence="3">Leaves</tissue>
    </source>
</reference>
<feature type="domain" description="Disease resistance protein At4g27190-like leucine-rich repeats" evidence="2">
    <location>
        <begin position="135"/>
        <end position="249"/>
    </location>
</feature>
<evidence type="ECO:0000313" key="4">
    <source>
        <dbReference type="Proteomes" id="UP000827721"/>
    </source>
</evidence>
<comment type="caution">
    <text evidence="3">The sequence shown here is derived from an EMBL/GenBank/DDBJ whole genome shotgun (WGS) entry which is preliminary data.</text>
</comment>
<sequence length="580" mass="65507">MIKMVFPKLLTLHLEHLPKLAGFSSGNSVEFPSLTRLCVGRCPKLKTFLSDSISAADIRLNKDAGEMNYRADMHPLFDKKVAFPCLKELTLVRLPELLHLWKEDSQPSTVFENLTNLEVIDSQNLKTLLPFSVFLGKLKTLSVCGCNGLTNLMTLSTAKTLVQLKAINIKYCKMLEEIITDMRDEEILTAEGEKDAAIDKITFSMLNSFLLEDLPNLTSFYSGSNTLECPSLTTIQITKCPKMETFVFPNAKDLSTQSASLFNEKVTLPVLASLKLSGIGIQTIWHKQLLAMSFMAESLAQLKVLEISNCEFIEGVIVTEELISTSPFPKLNQLKLENLPELTIAMSFCLQQLTELTFDGCDNLKYLFPSSMAESLVHLEILKISNCKFMEGVIISQEERKSSSVLPKLNQLKLKDLSELTRFCNFSGYFIELPSLSELEISNCPKMQTFASDSVCADMLAIEEPKEANTEENIHSFFDEKEVTVYVTYISLFLSFKKKMVDGKEEVEAEWEFRVVVRGWEDKEDGGCWEVKQLKHLASWRRFLHYLSSMNIQATYIATSVVKVNIQATYMATSVVKEIK</sequence>
<dbReference type="Proteomes" id="UP000827721">
    <property type="component" value="Unassembled WGS sequence"/>
</dbReference>
<dbReference type="PANTHER" id="PTHR33463">
    <property type="entry name" value="NB-ARC DOMAIN-CONTAINING PROTEIN-RELATED"/>
    <property type="match status" value="1"/>
</dbReference>
<dbReference type="SUPFAM" id="SSF52047">
    <property type="entry name" value="RNI-like"/>
    <property type="match status" value="1"/>
</dbReference>
<dbReference type="InterPro" id="IPR032675">
    <property type="entry name" value="LRR_dom_sf"/>
</dbReference>
<gene>
    <name evidence="3" type="ORF">JRO89_XS12G0003300</name>
</gene>
<keyword evidence="4" id="KW-1185">Reference proteome</keyword>
<dbReference type="InterPro" id="IPR050905">
    <property type="entry name" value="Plant_NBS-LRR"/>
</dbReference>
<evidence type="ECO:0000256" key="1">
    <source>
        <dbReference type="ARBA" id="ARBA00022821"/>
    </source>
</evidence>
<feature type="domain" description="Disease resistance protein At4g27190-like leucine-rich repeats" evidence="2">
    <location>
        <begin position="347"/>
        <end position="463"/>
    </location>
</feature>
<dbReference type="Gene3D" id="3.80.10.10">
    <property type="entry name" value="Ribonuclease Inhibitor"/>
    <property type="match status" value="2"/>
</dbReference>
<dbReference type="EMBL" id="JAFEMO010000012">
    <property type="protein sequence ID" value="KAH7553370.1"/>
    <property type="molecule type" value="Genomic_DNA"/>
</dbReference>
<name>A0ABQ8HA64_9ROSI</name>
<dbReference type="Pfam" id="PF23247">
    <property type="entry name" value="LRR_RPS2"/>
    <property type="match status" value="3"/>
</dbReference>
<evidence type="ECO:0000259" key="2">
    <source>
        <dbReference type="Pfam" id="PF23247"/>
    </source>
</evidence>
<keyword evidence="1" id="KW-0611">Plant defense</keyword>
<protein>
    <recommendedName>
        <fullName evidence="2">Disease resistance protein At4g27190-like leucine-rich repeats domain-containing protein</fullName>
    </recommendedName>
</protein>
<accession>A0ABQ8HA64</accession>
<organism evidence="3 4">
    <name type="scientific">Xanthoceras sorbifolium</name>
    <dbReference type="NCBI Taxonomy" id="99658"/>
    <lineage>
        <taxon>Eukaryota</taxon>
        <taxon>Viridiplantae</taxon>
        <taxon>Streptophyta</taxon>
        <taxon>Embryophyta</taxon>
        <taxon>Tracheophyta</taxon>
        <taxon>Spermatophyta</taxon>
        <taxon>Magnoliopsida</taxon>
        <taxon>eudicotyledons</taxon>
        <taxon>Gunneridae</taxon>
        <taxon>Pentapetalae</taxon>
        <taxon>rosids</taxon>
        <taxon>malvids</taxon>
        <taxon>Sapindales</taxon>
        <taxon>Sapindaceae</taxon>
        <taxon>Xanthoceroideae</taxon>
        <taxon>Xanthoceras</taxon>
    </lineage>
</organism>
<proteinExistence type="predicted"/>